<evidence type="ECO:0000313" key="2">
    <source>
        <dbReference type="Proteomes" id="UP001064048"/>
    </source>
</evidence>
<dbReference type="EMBL" id="CM046107">
    <property type="protein sequence ID" value="KAI8432308.1"/>
    <property type="molecule type" value="Genomic_DNA"/>
</dbReference>
<dbReference type="Proteomes" id="UP001064048">
    <property type="component" value="Chromosome 7"/>
</dbReference>
<sequence>MAKVENSTRISTEKIPLETDEGIMESEERKWGIPLKEMYKQGLAFYKDKEGKALHLSYEDRLKLVAYTQQAAHGTLDVNSAPPLGVLDVIGRDRRAAWQALGTMSQVQAMAGFLCTLERQKIKDALNAQTYDQFLQYAQQQFPGNFDQQAVLIRQLQDQHYQQYIQQLAVDQRLANSNIKSTEDIDKENGNPAKLLESGDFDTSDLDNKPEDESADLLDQKEDSDDDEEANMWTRGEVAQFKETAGAGGGRLTVGHGETVTVRVPTHQRAKCLCWEFATDNYDIGAIGFLIISSSVTMAIPFSLGKVLDIIYSSTSDLGAAREKLDTLCLMLCGVFLIGGLCNFGRFYMSPSLALIGLCVVPPVSVLAVIYGRFGAPLLKGLSLHLHPGKSLALVGRSGCGKSTVASLILRLYDPEGGRVLLDGVDIKELDPEVPAWLSAARTAHLHELVRSPAGWERANPKILILDEATSALDTLSEFLVDKALKNISKDRTVLTIAHRLSTIQSADEVAVIDNGAIVEQGPYAELIAKPGGVFRELITHQTLSKNKREVQNT</sequence>
<accession>A0ACC0K7W7</accession>
<organism evidence="1 2">
    <name type="scientific">Choristoneura fumiferana</name>
    <name type="common">Spruce budworm moth</name>
    <name type="synonym">Archips fumiferana</name>
    <dbReference type="NCBI Taxonomy" id="7141"/>
    <lineage>
        <taxon>Eukaryota</taxon>
        <taxon>Metazoa</taxon>
        <taxon>Ecdysozoa</taxon>
        <taxon>Arthropoda</taxon>
        <taxon>Hexapoda</taxon>
        <taxon>Insecta</taxon>
        <taxon>Pterygota</taxon>
        <taxon>Neoptera</taxon>
        <taxon>Endopterygota</taxon>
        <taxon>Lepidoptera</taxon>
        <taxon>Glossata</taxon>
        <taxon>Ditrysia</taxon>
        <taxon>Tortricoidea</taxon>
        <taxon>Tortricidae</taxon>
        <taxon>Tortricinae</taxon>
        <taxon>Choristoneura</taxon>
    </lineage>
</organism>
<comment type="caution">
    <text evidence="1">The sequence shown here is derived from an EMBL/GenBank/DDBJ whole genome shotgun (WGS) entry which is preliminary data.</text>
</comment>
<keyword evidence="2" id="KW-1185">Reference proteome</keyword>
<protein>
    <submittedName>
        <fullName evidence="1">Uncharacterized protein</fullName>
    </submittedName>
</protein>
<reference evidence="1 2" key="1">
    <citation type="journal article" date="2022" name="Genome Biol. Evol.">
        <title>The Spruce Budworm Genome: Reconstructing the Evolutionary History of Antifreeze Proteins.</title>
        <authorList>
            <person name="Beliveau C."/>
            <person name="Gagne P."/>
            <person name="Picq S."/>
            <person name="Vernygora O."/>
            <person name="Keeling C.I."/>
            <person name="Pinkney K."/>
            <person name="Doucet D."/>
            <person name="Wen F."/>
            <person name="Johnston J.S."/>
            <person name="Maaroufi H."/>
            <person name="Boyle B."/>
            <person name="Laroche J."/>
            <person name="Dewar K."/>
            <person name="Juretic N."/>
            <person name="Blackburn G."/>
            <person name="Nisole A."/>
            <person name="Brunet B."/>
            <person name="Brandao M."/>
            <person name="Lumley L."/>
            <person name="Duan J."/>
            <person name="Quan G."/>
            <person name="Lucarotti C.J."/>
            <person name="Roe A.D."/>
            <person name="Sperling F.A.H."/>
            <person name="Levesque R.C."/>
            <person name="Cusson M."/>
        </authorList>
    </citation>
    <scope>NUCLEOTIDE SEQUENCE [LARGE SCALE GENOMIC DNA]</scope>
    <source>
        <strain evidence="1">Glfc:IPQL:Cfum</strain>
    </source>
</reference>
<proteinExistence type="predicted"/>
<evidence type="ECO:0000313" key="1">
    <source>
        <dbReference type="EMBL" id="KAI8432308.1"/>
    </source>
</evidence>
<gene>
    <name evidence="1" type="ORF">MSG28_004728</name>
</gene>
<name>A0ACC0K7W7_CHOFU</name>